<proteinExistence type="predicted"/>
<accession>W6TSD6</accession>
<gene>
    <name evidence="1" type="ORF">P618_201028</name>
</gene>
<organism evidence="1 2">
    <name type="scientific">Holospora obtusa F1</name>
    <dbReference type="NCBI Taxonomy" id="1399147"/>
    <lineage>
        <taxon>Bacteria</taxon>
        <taxon>Pseudomonadati</taxon>
        <taxon>Pseudomonadota</taxon>
        <taxon>Alphaproteobacteria</taxon>
        <taxon>Holosporales</taxon>
        <taxon>Holosporaceae</taxon>
        <taxon>Holospora</taxon>
    </lineage>
</organism>
<dbReference type="EMBL" id="AWTR02000085">
    <property type="protein sequence ID" value="ETZ06737.1"/>
    <property type="molecule type" value="Genomic_DNA"/>
</dbReference>
<reference evidence="1 2" key="1">
    <citation type="journal article" date="2014" name="FEMS Microbiol. Lett.">
        <title>Draft genome sequences of three Holospora species (Holospora obtusa, Holospora undulata, and Holospora elegans), endonuclear symbiotic bacteria of the ciliate Paramecium caudatum.</title>
        <authorList>
            <person name="Dohra H."/>
            <person name="Tanaka K."/>
            <person name="Suzuki T."/>
            <person name="Fujishima M."/>
            <person name="Suzuki H."/>
        </authorList>
    </citation>
    <scope>NUCLEOTIDE SEQUENCE [LARGE SCALE GENOMIC DNA]</scope>
    <source>
        <strain evidence="1 2">F1</strain>
    </source>
</reference>
<comment type="caution">
    <text evidence="1">The sequence shown here is derived from an EMBL/GenBank/DDBJ whole genome shotgun (WGS) entry which is preliminary data.</text>
</comment>
<protein>
    <submittedName>
        <fullName evidence="1">Uncharacterized protein</fullName>
    </submittedName>
</protein>
<keyword evidence="2" id="KW-1185">Reference proteome</keyword>
<dbReference type="Proteomes" id="UP000019112">
    <property type="component" value="Unassembled WGS sequence"/>
</dbReference>
<sequence>MLSLNINPNLFSLFLHHGSYFAQHYLDIKYKPAILELVVKDIYSKTIEL</sequence>
<evidence type="ECO:0000313" key="1">
    <source>
        <dbReference type="EMBL" id="ETZ06737.1"/>
    </source>
</evidence>
<name>W6TSD6_HOLOB</name>
<evidence type="ECO:0000313" key="2">
    <source>
        <dbReference type="Proteomes" id="UP000019112"/>
    </source>
</evidence>
<dbReference type="AlphaFoldDB" id="W6TSD6"/>